<gene>
    <name evidence="1" type="ORF">PGLA2088_LOCUS27497</name>
</gene>
<accession>A0A813K1T5</accession>
<evidence type="ECO:0000313" key="2">
    <source>
        <dbReference type="Proteomes" id="UP000626109"/>
    </source>
</evidence>
<dbReference type="AlphaFoldDB" id="A0A813K1T5"/>
<sequence>MPDSLHSAAGIPTAVHPFSEAAHARDVSHLELTSAPLRENECVSGLANCDAGRAVPRFKSHFGVQAGRAAARPKGRILTLTPSPSLGCAEHHGFDSFSCGGCRADYWGLLL</sequence>
<proteinExistence type="predicted"/>
<comment type="caution">
    <text evidence="1">The sequence shown here is derived from an EMBL/GenBank/DDBJ whole genome shotgun (WGS) entry which is preliminary data.</text>
</comment>
<evidence type="ECO:0000313" key="1">
    <source>
        <dbReference type="EMBL" id="CAE8691619.1"/>
    </source>
</evidence>
<dbReference type="EMBL" id="CAJNNW010027477">
    <property type="protein sequence ID" value="CAE8691619.1"/>
    <property type="molecule type" value="Genomic_DNA"/>
</dbReference>
<organism evidence="1 2">
    <name type="scientific">Polarella glacialis</name>
    <name type="common">Dinoflagellate</name>
    <dbReference type="NCBI Taxonomy" id="89957"/>
    <lineage>
        <taxon>Eukaryota</taxon>
        <taxon>Sar</taxon>
        <taxon>Alveolata</taxon>
        <taxon>Dinophyceae</taxon>
        <taxon>Suessiales</taxon>
        <taxon>Suessiaceae</taxon>
        <taxon>Polarella</taxon>
    </lineage>
</organism>
<dbReference type="Proteomes" id="UP000626109">
    <property type="component" value="Unassembled WGS sequence"/>
</dbReference>
<protein>
    <submittedName>
        <fullName evidence="1">Uncharacterized protein</fullName>
    </submittedName>
</protein>
<reference evidence="1" key="1">
    <citation type="submission" date="2021-02" db="EMBL/GenBank/DDBJ databases">
        <authorList>
            <person name="Dougan E. K."/>
            <person name="Rhodes N."/>
            <person name="Thang M."/>
            <person name="Chan C."/>
        </authorList>
    </citation>
    <scope>NUCLEOTIDE SEQUENCE</scope>
</reference>
<name>A0A813K1T5_POLGL</name>